<keyword evidence="6" id="KW-1185">Reference proteome</keyword>
<dbReference type="Proteomes" id="UP001430848">
    <property type="component" value="Unassembled WGS sequence"/>
</dbReference>
<evidence type="ECO:0000313" key="5">
    <source>
        <dbReference type="EMBL" id="KAK7737259.1"/>
    </source>
</evidence>
<dbReference type="SMART" id="SM00360">
    <property type="entry name" value="RRM"/>
    <property type="match status" value="1"/>
</dbReference>
<dbReference type="EMBL" id="JAKNSF020000008">
    <property type="protein sequence ID" value="KAK7737259.1"/>
    <property type="molecule type" value="Genomic_DNA"/>
</dbReference>
<organism evidence="5 6">
    <name type="scientific">Diaporthe eres</name>
    <name type="common">Phomopsis oblonga</name>
    <dbReference type="NCBI Taxonomy" id="83184"/>
    <lineage>
        <taxon>Eukaryota</taxon>
        <taxon>Fungi</taxon>
        <taxon>Dikarya</taxon>
        <taxon>Ascomycota</taxon>
        <taxon>Pezizomycotina</taxon>
        <taxon>Sordariomycetes</taxon>
        <taxon>Sordariomycetidae</taxon>
        <taxon>Diaporthales</taxon>
        <taxon>Diaporthaceae</taxon>
        <taxon>Diaporthe</taxon>
        <taxon>Diaporthe eres species complex</taxon>
    </lineage>
</organism>
<dbReference type="InterPro" id="IPR035979">
    <property type="entry name" value="RBD_domain_sf"/>
</dbReference>
<accession>A0ABR1PIE4</accession>
<keyword evidence="1 2" id="KW-0694">RNA-binding</keyword>
<name>A0ABR1PIE4_DIAER</name>
<dbReference type="SUPFAM" id="SSF54928">
    <property type="entry name" value="RNA-binding domain, RBD"/>
    <property type="match status" value="1"/>
</dbReference>
<gene>
    <name evidence="5" type="ORF">SLS63_003050</name>
</gene>
<sequence>MQLVYPVLLNENQKKWEWVFRPVNDTQFPFLAGPKRGPDVLRVTLGSNGRWKALYANGTWSPLGYDTRPVVNDLYPDYGYAPGRSPYGLNGDNESGFTPEKVNPEGYMPSPPPSKSREHSANLNNTTLFIGGINESVTDKKFEELFKQFGEITYVNRPHQTSGFVQYAMRRDALMAMRQMQGVPIYNCRLRISWGNPEVKNQWDIPRKAGKRPFKGNKYLRLQQPQSVPQQMLQGFNNMPWTQNQPQQYCMPYMAYAPAIVLHRVINTPISNRWDITLNTPISNR</sequence>
<evidence type="ECO:0000256" key="3">
    <source>
        <dbReference type="SAM" id="MobiDB-lite"/>
    </source>
</evidence>
<evidence type="ECO:0000259" key="4">
    <source>
        <dbReference type="PROSITE" id="PS50102"/>
    </source>
</evidence>
<dbReference type="InterPro" id="IPR012677">
    <property type="entry name" value="Nucleotide-bd_a/b_plait_sf"/>
</dbReference>
<protein>
    <recommendedName>
        <fullName evidence="4">RRM domain-containing protein</fullName>
    </recommendedName>
</protein>
<dbReference type="PROSITE" id="PS50102">
    <property type="entry name" value="RRM"/>
    <property type="match status" value="1"/>
</dbReference>
<dbReference type="Gene3D" id="3.30.70.330">
    <property type="match status" value="1"/>
</dbReference>
<dbReference type="Pfam" id="PF00076">
    <property type="entry name" value="RRM_1"/>
    <property type="match status" value="1"/>
</dbReference>
<dbReference type="InterPro" id="IPR000504">
    <property type="entry name" value="RRM_dom"/>
</dbReference>
<evidence type="ECO:0000256" key="2">
    <source>
        <dbReference type="PROSITE-ProRule" id="PRU00176"/>
    </source>
</evidence>
<feature type="domain" description="RRM" evidence="4">
    <location>
        <begin position="126"/>
        <end position="197"/>
    </location>
</feature>
<proteinExistence type="predicted"/>
<dbReference type="PANTHER" id="PTHR23189">
    <property type="entry name" value="RNA RECOGNITION MOTIF-CONTAINING"/>
    <property type="match status" value="1"/>
</dbReference>
<comment type="caution">
    <text evidence="5">The sequence shown here is derived from an EMBL/GenBank/DDBJ whole genome shotgun (WGS) entry which is preliminary data.</text>
</comment>
<feature type="region of interest" description="Disordered" evidence="3">
    <location>
        <begin position="89"/>
        <end position="120"/>
    </location>
</feature>
<evidence type="ECO:0000256" key="1">
    <source>
        <dbReference type="ARBA" id="ARBA00022884"/>
    </source>
</evidence>
<reference evidence="5 6" key="1">
    <citation type="submission" date="2024-02" db="EMBL/GenBank/DDBJ databases">
        <title>De novo assembly and annotation of 12 fungi associated with fruit tree decline syndrome in Ontario, Canada.</title>
        <authorList>
            <person name="Sulman M."/>
            <person name="Ellouze W."/>
            <person name="Ilyukhin E."/>
        </authorList>
    </citation>
    <scope>NUCLEOTIDE SEQUENCE [LARGE SCALE GENOMIC DNA]</scope>
    <source>
        <strain evidence="5 6">M169</strain>
    </source>
</reference>
<evidence type="ECO:0000313" key="6">
    <source>
        <dbReference type="Proteomes" id="UP001430848"/>
    </source>
</evidence>